<feature type="domain" description="Beta-lactamase-related" evidence="2">
    <location>
        <begin position="55"/>
        <end position="377"/>
    </location>
</feature>
<evidence type="ECO:0000313" key="5">
    <source>
        <dbReference type="Proteomes" id="UP000184485"/>
    </source>
</evidence>
<dbReference type="EMBL" id="FQUP01000004">
    <property type="protein sequence ID" value="SHG24155.1"/>
    <property type="molecule type" value="Genomic_DNA"/>
</dbReference>
<keyword evidence="1" id="KW-0732">Signal</keyword>
<dbReference type="PANTHER" id="PTHR46825:SF15">
    <property type="entry name" value="BETA-LACTAMASE-RELATED DOMAIN-CONTAINING PROTEIN"/>
    <property type="match status" value="1"/>
</dbReference>
<dbReference type="Gene3D" id="2.40.128.600">
    <property type="match status" value="1"/>
</dbReference>
<dbReference type="Proteomes" id="UP000184485">
    <property type="component" value="Unassembled WGS sequence"/>
</dbReference>
<dbReference type="Pfam" id="PF11954">
    <property type="entry name" value="DUF3471"/>
    <property type="match status" value="1"/>
</dbReference>
<protein>
    <submittedName>
        <fullName evidence="4">CubicO group peptidase, beta-lactamase class C family</fullName>
    </submittedName>
</protein>
<feature type="chain" id="PRO_5012589996" evidence="1">
    <location>
        <begin position="24"/>
        <end position="523"/>
    </location>
</feature>
<accession>A0A1M5I767</accession>
<feature type="domain" description="Peptidase S12 Pab87-related C-terminal" evidence="3">
    <location>
        <begin position="426"/>
        <end position="511"/>
    </location>
</feature>
<dbReference type="STRING" id="1122133.SAMN02745157_3778"/>
<evidence type="ECO:0000313" key="4">
    <source>
        <dbReference type="EMBL" id="SHG24155.1"/>
    </source>
</evidence>
<feature type="signal peptide" evidence="1">
    <location>
        <begin position="1"/>
        <end position="23"/>
    </location>
</feature>
<dbReference type="InterPro" id="IPR050491">
    <property type="entry name" value="AmpC-like"/>
</dbReference>
<dbReference type="Gene3D" id="3.40.710.10">
    <property type="entry name" value="DD-peptidase/beta-lactamase superfamily"/>
    <property type="match status" value="1"/>
</dbReference>
<organism evidence="4 5">
    <name type="scientific">Kaistia soli DSM 19436</name>
    <dbReference type="NCBI Taxonomy" id="1122133"/>
    <lineage>
        <taxon>Bacteria</taxon>
        <taxon>Pseudomonadati</taxon>
        <taxon>Pseudomonadota</taxon>
        <taxon>Alphaproteobacteria</taxon>
        <taxon>Hyphomicrobiales</taxon>
        <taxon>Kaistiaceae</taxon>
        <taxon>Kaistia</taxon>
    </lineage>
</organism>
<evidence type="ECO:0000259" key="2">
    <source>
        <dbReference type="Pfam" id="PF00144"/>
    </source>
</evidence>
<dbReference type="OrthoDB" id="5377431at2"/>
<proteinExistence type="predicted"/>
<sequence length="523" mass="54868">MTSLKLALLALLLGSTLSLPAQGQTIPLTLGAIPPEDVIPLAEGGIEKALAALPAAIEDTLKRSGVPGAAVAVVHGGSTVFARGFGVRELGKSAAIDTATVFQLASLSKPIAATIAAIQVTKGVVKWDDPVAKYLPDFKLAEAYVTANATVGDFYSHRSGLPHAAGDTLEDLGFDRATIFERLRLLRLDPFRITYAYTNFGLTAGAEAVAAAAGKPWADLAEQALYSPLGMTSTSSRYADFVARKNRAALHTLQAGRFVPLYQRDADQQAPAGGVSSNVTDLAEWLKLLLANGRHGGKEMIAPNDLLPALRAESFSSPAQTIGSRSGFYGYGFNVSVNANGRPAMSHSGAFVLGAGTNVQILPSADIAIVVLTNGGPVGAAETISSQFMDIVQYGATTRDWYPLLHPLLMQNYDPFGDLVGKIAPATVTAARPLGDYVGSFESAYFGPARISQGKDGLVLTLGPGNVTMPMTHWDGDTFSIAPRSENAPYGSLSSVRFAVKGGRVEAVSIDYLNADGLATWTR</sequence>
<dbReference type="PANTHER" id="PTHR46825">
    <property type="entry name" value="D-ALANYL-D-ALANINE-CARBOXYPEPTIDASE/ENDOPEPTIDASE AMPH"/>
    <property type="match status" value="1"/>
</dbReference>
<keyword evidence="5" id="KW-1185">Reference proteome</keyword>
<dbReference type="InterPro" id="IPR021860">
    <property type="entry name" value="Peptidase_S12_Pab87-rel_C"/>
</dbReference>
<dbReference type="SUPFAM" id="SSF56601">
    <property type="entry name" value="beta-lactamase/transpeptidase-like"/>
    <property type="match status" value="1"/>
</dbReference>
<evidence type="ECO:0000256" key="1">
    <source>
        <dbReference type="SAM" id="SignalP"/>
    </source>
</evidence>
<dbReference type="InterPro" id="IPR001466">
    <property type="entry name" value="Beta-lactam-related"/>
</dbReference>
<dbReference type="RefSeq" id="WP_073055906.1">
    <property type="nucleotide sequence ID" value="NZ_FQUP01000004.1"/>
</dbReference>
<reference evidence="4 5" key="1">
    <citation type="submission" date="2016-11" db="EMBL/GenBank/DDBJ databases">
        <authorList>
            <person name="Jaros S."/>
            <person name="Januszkiewicz K."/>
            <person name="Wedrychowicz H."/>
        </authorList>
    </citation>
    <scope>NUCLEOTIDE SEQUENCE [LARGE SCALE GENOMIC DNA]</scope>
    <source>
        <strain evidence="4 5">DSM 19436</strain>
    </source>
</reference>
<dbReference type="InterPro" id="IPR012338">
    <property type="entry name" value="Beta-lactam/transpept-like"/>
</dbReference>
<dbReference type="AlphaFoldDB" id="A0A1M5I767"/>
<evidence type="ECO:0000259" key="3">
    <source>
        <dbReference type="Pfam" id="PF11954"/>
    </source>
</evidence>
<gene>
    <name evidence="4" type="ORF">SAMN02745157_3778</name>
</gene>
<name>A0A1M5I767_9HYPH</name>
<dbReference type="Pfam" id="PF00144">
    <property type="entry name" value="Beta-lactamase"/>
    <property type="match status" value="1"/>
</dbReference>